<feature type="domain" description="EF-hand" evidence="5">
    <location>
        <begin position="411"/>
        <end position="446"/>
    </location>
</feature>
<evidence type="ECO:0000259" key="5">
    <source>
        <dbReference type="PROSITE" id="PS50222"/>
    </source>
</evidence>
<feature type="compositionally biased region" description="Basic and acidic residues" evidence="4">
    <location>
        <begin position="31"/>
        <end position="50"/>
    </location>
</feature>
<dbReference type="GeneID" id="40308985"/>
<dbReference type="PROSITE" id="PS00678">
    <property type="entry name" value="WD_REPEATS_1"/>
    <property type="match status" value="1"/>
</dbReference>
<name>A0A2A9MN13_BESBE</name>
<feature type="region of interest" description="Disordered" evidence="4">
    <location>
        <begin position="1"/>
        <end position="54"/>
    </location>
</feature>
<dbReference type="GO" id="GO:0005509">
    <property type="term" value="F:calcium ion binding"/>
    <property type="evidence" value="ECO:0007669"/>
    <property type="project" value="InterPro"/>
</dbReference>
<feature type="region of interest" description="Disordered" evidence="4">
    <location>
        <begin position="965"/>
        <end position="1031"/>
    </location>
</feature>
<feature type="compositionally biased region" description="Low complexity" evidence="4">
    <location>
        <begin position="1251"/>
        <end position="1260"/>
    </location>
</feature>
<feature type="repeat" description="WD" evidence="3">
    <location>
        <begin position="1115"/>
        <end position="1156"/>
    </location>
</feature>
<feature type="region of interest" description="Disordered" evidence="4">
    <location>
        <begin position="2110"/>
        <end position="2232"/>
    </location>
</feature>
<keyword evidence="2" id="KW-0677">Repeat</keyword>
<feature type="region of interest" description="Disordered" evidence="4">
    <location>
        <begin position="1236"/>
        <end position="1292"/>
    </location>
</feature>
<feature type="repeat" description="WD" evidence="3">
    <location>
        <begin position="2380"/>
        <end position="2396"/>
    </location>
</feature>
<dbReference type="InterPro" id="IPR001680">
    <property type="entry name" value="WD40_rpt"/>
</dbReference>
<feature type="compositionally biased region" description="Polar residues" evidence="4">
    <location>
        <begin position="1010"/>
        <end position="1020"/>
    </location>
</feature>
<dbReference type="InterPro" id="IPR036322">
    <property type="entry name" value="WD40_repeat_dom_sf"/>
</dbReference>
<dbReference type="InterPro" id="IPR015943">
    <property type="entry name" value="WD40/YVTN_repeat-like_dom_sf"/>
</dbReference>
<dbReference type="EMBL" id="NWUJ01000002">
    <property type="protein sequence ID" value="PFH37546.1"/>
    <property type="molecule type" value="Genomic_DNA"/>
</dbReference>
<dbReference type="KEGG" id="bbes:BESB_040040"/>
<feature type="region of interest" description="Disordered" evidence="4">
    <location>
        <begin position="1663"/>
        <end position="1787"/>
    </location>
</feature>
<feature type="compositionally biased region" description="Basic and acidic residues" evidence="4">
    <location>
        <begin position="2085"/>
        <end position="2094"/>
    </location>
</feature>
<feature type="compositionally biased region" description="Low complexity" evidence="4">
    <location>
        <begin position="2187"/>
        <end position="2199"/>
    </location>
</feature>
<evidence type="ECO:0000256" key="1">
    <source>
        <dbReference type="ARBA" id="ARBA00022574"/>
    </source>
</evidence>
<feature type="compositionally biased region" description="Low complexity" evidence="4">
    <location>
        <begin position="14"/>
        <end position="27"/>
    </location>
</feature>
<reference evidence="6 7" key="1">
    <citation type="submission" date="2017-09" db="EMBL/GenBank/DDBJ databases">
        <title>Genome sequencing of Besnoitia besnoiti strain Bb-Ger1.</title>
        <authorList>
            <person name="Schares G."/>
            <person name="Venepally P."/>
            <person name="Lorenzi H.A."/>
        </authorList>
    </citation>
    <scope>NUCLEOTIDE SEQUENCE [LARGE SCALE GENOMIC DNA]</scope>
    <source>
        <strain evidence="6 7">Bb-Ger1</strain>
    </source>
</reference>
<evidence type="ECO:0000256" key="4">
    <source>
        <dbReference type="SAM" id="MobiDB-lite"/>
    </source>
</evidence>
<dbReference type="InterPro" id="IPR002048">
    <property type="entry name" value="EF_hand_dom"/>
</dbReference>
<feature type="region of interest" description="Disordered" evidence="4">
    <location>
        <begin position="2661"/>
        <end position="2682"/>
    </location>
</feature>
<evidence type="ECO:0000256" key="3">
    <source>
        <dbReference type="PROSITE-ProRule" id="PRU00221"/>
    </source>
</evidence>
<feature type="repeat" description="WD" evidence="3">
    <location>
        <begin position="1073"/>
        <end position="1114"/>
    </location>
</feature>
<feature type="repeat" description="WD" evidence="3">
    <location>
        <begin position="1552"/>
        <end position="1593"/>
    </location>
</feature>
<dbReference type="SUPFAM" id="SSF50978">
    <property type="entry name" value="WD40 repeat-like"/>
    <property type="match status" value="1"/>
</dbReference>
<accession>A0A2A9MN13</accession>
<feature type="region of interest" description="Disordered" evidence="4">
    <location>
        <begin position="2070"/>
        <end position="2098"/>
    </location>
</feature>
<comment type="caution">
    <text evidence="6">The sequence shown here is derived from an EMBL/GenBank/DDBJ whole genome shotgun (WGS) entry which is preliminary data.</text>
</comment>
<dbReference type="InterPro" id="IPR019775">
    <property type="entry name" value="WD40_repeat_CS"/>
</dbReference>
<feature type="compositionally biased region" description="Low complexity" evidence="4">
    <location>
        <begin position="1723"/>
        <end position="1743"/>
    </location>
</feature>
<feature type="compositionally biased region" description="Low complexity" evidence="4">
    <location>
        <begin position="2344"/>
        <end position="2358"/>
    </location>
</feature>
<dbReference type="OrthoDB" id="330874at2759"/>
<evidence type="ECO:0000256" key="2">
    <source>
        <dbReference type="ARBA" id="ARBA00022737"/>
    </source>
</evidence>
<dbReference type="PANTHER" id="PTHR44324">
    <property type="entry name" value="WD40 REPEAT DOMAIN 95"/>
    <property type="match status" value="1"/>
</dbReference>
<dbReference type="PANTHER" id="PTHR44324:SF4">
    <property type="entry name" value="WD40 REPEAT DOMAIN 95"/>
    <property type="match status" value="1"/>
</dbReference>
<dbReference type="Proteomes" id="UP000224006">
    <property type="component" value="Chromosome II"/>
</dbReference>
<feature type="region of interest" description="Disordered" evidence="4">
    <location>
        <begin position="771"/>
        <end position="796"/>
    </location>
</feature>
<feature type="compositionally biased region" description="Basic and acidic residues" evidence="4">
    <location>
        <begin position="2200"/>
        <end position="2210"/>
    </location>
</feature>
<feature type="compositionally biased region" description="Low complexity" evidence="4">
    <location>
        <begin position="1525"/>
        <end position="1536"/>
    </location>
</feature>
<protein>
    <recommendedName>
        <fullName evidence="5">EF-hand domain-containing protein</fullName>
    </recommendedName>
</protein>
<dbReference type="VEuPathDB" id="ToxoDB:BESB_040040"/>
<feature type="region of interest" description="Disordered" evidence="4">
    <location>
        <begin position="2340"/>
        <end position="2374"/>
    </location>
</feature>
<proteinExistence type="predicted"/>
<dbReference type="STRING" id="94643.A0A2A9MN13"/>
<feature type="compositionally biased region" description="Low complexity" evidence="4">
    <location>
        <begin position="2122"/>
        <end position="2132"/>
    </location>
</feature>
<feature type="compositionally biased region" description="Low complexity" evidence="4">
    <location>
        <begin position="1430"/>
        <end position="1447"/>
    </location>
</feature>
<organism evidence="6 7">
    <name type="scientific">Besnoitia besnoiti</name>
    <name type="common">Apicomplexan protozoan</name>
    <dbReference type="NCBI Taxonomy" id="94643"/>
    <lineage>
        <taxon>Eukaryota</taxon>
        <taxon>Sar</taxon>
        <taxon>Alveolata</taxon>
        <taxon>Apicomplexa</taxon>
        <taxon>Conoidasida</taxon>
        <taxon>Coccidia</taxon>
        <taxon>Eucoccidiorida</taxon>
        <taxon>Eimeriorina</taxon>
        <taxon>Sarcocystidae</taxon>
        <taxon>Besnoitia</taxon>
    </lineage>
</organism>
<evidence type="ECO:0000313" key="7">
    <source>
        <dbReference type="Proteomes" id="UP000224006"/>
    </source>
</evidence>
<evidence type="ECO:0000313" key="6">
    <source>
        <dbReference type="EMBL" id="PFH37546.1"/>
    </source>
</evidence>
<feature type="compositionally biased region" description="Low complexity" evidence="4">
    <location>
        <begin position="965"/>
        <end position="987"/>
    </location>
</feature>
<feature type="region of interest" description="Disordered" evidence="4">
    <location>
        <begin position="1513"/>
        <end position="1536"/>
    </location>
</feature>
<sequence>MAQSGAPQVIPKAGSALSRTSSTSTVRGRGKRDLRCEPLCKSDSGEEKLPRQRSRTAFRQKGRLGTDAFVSSAWDALVNAFAECHYVLRQNEEGLHPLCPPLSASPSGATGGPSGVFSPLSRKLRPLHAGRANHQALALTSGEAGRLSLLGGYTACRSLAGRGANSSSGWGCEAVGGAQATSPFAAAGGYLAFRVGGHGDDRKGAASAPENANAEQVAKQLLQKQRTRQGVLSEAEILDRLTNQNIAEIQYEFAARNGEVDVVEFIHILGRRLRESQDADTASYLALRVGDAQSRLAGWVPPPSSSVAGLPPRASGKGGLIGAGGCLAASDDGIQGKSATRESVCGSSTAGFPTRGGGRVLNGIGEDRKRGLCLLPEARASEQGVSESWVRGRGSVYALQDYHEAMQRELEEGGRLMELFDLIDVDDTQKVSWEAFTSFVVDRGRNEDALKRLHTHRVEKADFHDPRVHVCPVERLALAYDPAIGLDAVFYCEEGSKTVELADPFLQPLANLPPLPQSFSITALAYCPLVHQVVVAAADLSLTFYDVKGTLAGSSGRGGFQMPSPCSPTDLPPAGSPRAATRGGHAERTRADPLGGWHVTRKLKTRTSQTVLFPSSSRPWLFSADHEGSIFAWDLQKICGRPGGSAGVSEADVADPLAGARGTDSPRSRTGIEDRAIDLASLVPPSGLPGLPLHLPRLAGGSSAGRTTLSPAGGWEYSTLGTSPGSGSFEGRSPHTSGRSSFAGLVWSDAPEAGPGGLAAAAPAYGTSVAPRQQPLVGGKSEGRVRSAAGSRDASLARERSALEGVSSFESFTDDGRPSIVVGSRRPRHWTVGRSPARVAPADGGTGSDGACREHLLGGKRQASGSTSQSLLRGPCLKSRPTSPESASDAVAASRPSSSGVSTGLRRAIGAGGEGSEQVLDSLGLFATNSGVSAACSQKSGPWPSYPGTMGRICKSRSHAGAASSCSGALTGTSGSRSQSGGLSASAFFPHGSLTRRERESQATPAAGSPFSSSYQNLSPMPSEGARSCADSISSPGVLGLLARHRRNSAGGVGASSAVPQEPQGYLLRWRQYRAHGDIVTALEELQVMELLASCGMDGKVYLWDANSGELKRRLDGHARGVRALCFDSENRVLLSGGFDYKLLAWNPYVGKKLHTIRGHSAPVVSICMLGVRSRQFVSFDSEGIVKAWDLSTSACLQTLVTDDLASVRAVVALPQHRALVSAGRRLVALTYGRSQEASGSAGSGGGSGSGASRLSGRPSWDARPLGTAKKKALGSATCRAARPRRDDSRQGGREAVLSKAIAHLVVRVLVTVAGRQLRVWDLCRGALVSSIEHVCEGPEHTVSDICMDEKGRKVFVADQQGCICAYSVCTGQLLQRFRSHQAEVAQLLYVGGEDKNLISVSWDRSIIIHDDAPAPSKTACGEGAGHPSGGLAAAAASLARASRSASPHPPGNPRGEGREVVDSPAAGQRLPRAKSPGAKTRGLHTPAEKGCAAQQLPSGDLLDSLVGRSRAGAGAALRPPPSSASPAGKAGAGVSARMPAERNARVWRMVKNAHLGDVTCCTFSRRLGLLATGSADCAIFVWDYERLRRVTSLFGHKHDVTSLAFVEPLPLLCSADAGGTLCVWVLPPHPHAIQVLETLSSPLLGPQPSTVRLPDLVRAAAPLSSSAGGRASRAADSLGERCGEGRQDANGAPPWKADQGVATLSWVPQGPRGCGARRGPLASPEASAEPRRASSSPSGAPATSGETHASTLWRPTAQSDEASAVMPGEHGGPRGSTPFALANGAGDRPFQKDWGLPCAAARASRPASSARGGADPLATLLLVRMVDMERVGSTTALTSLAVACRMHSWDPSGAGRGRTLRFADSTAVAASPSVEETEGLGSGHATPPLSAPLAGHPAVRGGESRPAGPEDASAETPGVPHSTTFLTSSDGSDPLNRREGAAAAVSGRVAPWAPEALIEASRGGGKQLAAHAGARPTPAHGLLLRSSSEERRVGGEILIFAGDEQGRVRAWDVSVLLALLPDTEPVTAKTDWQPHRVYHADLRDSTVHLFQQVIQLQRRVKFLDWRAAAAPSGAPSPTPPSHASRPESPERAPPRLLVGATPAWGSAARGGNLAPVAKPSAAGEQGDAAAATLDEREREAAGSTSPRSTPRAAEMRRNLSRRKRSSVSLGDAASSDRDSTRIEAQPPIAGRGRLPRAGARGEKSRDAARSSEAAGDPAPPELPARSASVWSAGGAGGELRASVSGGGSPFARGAGGSGGASGGSLLSRVGGPASPYPGGGWWGEAAAGPTVDPLLSHDEIPALFAAAPVKLVGLWQAHGASVKSLQLLHLGSFKAQKTSQSEAAADASGRGASGDKSPPGPPPGSPSKPAGASPRFKMLLVSAGEDGAARVWDVSGLSPSQGPPLRALPTLFLDLAEAERAASGALVAAHVPGVLASAPRGYRESFCGDAPRSCLSLQPDETALALPPAPGFRLGPRETESLRAAAAPALGAGDPSAPWSSAGSGACLASSFRLGACRESSAESGLGPPCEGRPPITLVGDLQTTEASGAAGAAARRGAPVAAGERGGCEEDFGSGRPTLWNVDLGELEGLAVGAFMGNGTVAPAVSGARRLLETHMRVKELARQQQLAEQQAALQLESSLQLDVPHLFPLVGRRDSVVESGGRDASASRKSAEDPLPEDYAVGPNGQLILGGGNWIKGADKGGGIWAAVYAKRRTIVERTASF</sequence>
<keyword evidence="1 3" id="KW-0853">WD repeat</keyword>
<feature type="region of interest" description="Disordered" evidence="4">
    <location>
        <begin position="1870"/>
        <end position="1947"/>
    </location>
</feature>
<dbReference type="Pfam" id="PF00400">
    <property type="entry name" value="WD40"/>
    <property type="match status" value="4"/>
</dbReference>
<keyword evidence="7" id="KW-1185">Reference proteome</keyword>
<dbReference type="InterPro" id="IPR051242">
    <property type="entry name" value="WD-EF-hand_domain"/>
</dbReference>
<feature type="compositionally biased region" description="Basic and acidic residues" evidence="4">
    <location>
        <begin position="1679"/>
        <end position="1688"/>
    </location>
</feature>
<dbReference type="PROSITE" id="PS50222">
    <property type="entry name" value="EF_HAND_2"/>
    <property type="match status" value="1"/>
</dbReference>
<feature type="region of interest" description="Disordered" evidence="4">
    <location>
        <begin position="644"/>
        <end position="670"/>
    </location>
</feature>
<feature type="compositionally biased region" description="Low complexity" evidence="4">
    <location>
        <begin position="1663"/>
        <end position="1678"/>
    </location>
</feature>
<dbReference type="PROSITE" id="PS50294">
    <property type="entry name" value="WD_REPEATS_REGION"/>
    <property type="match status" value="2"/>
</dbReference>
<gene>
    <name evidence="6" type="ORF">BESB_040040</name>
</gene>
<dbReference type="RefSeq" id="XP_029221555.1">
    <property type="nucleotide sequence ID" value="XM_029362590.1"/>
</dbReference>
<dbReference type="PROSITE" id="PS50082">
    <property type="entry name" value="WD_REPEATS_2"/>
    <property type="match status" value="5"/>
</dbReference>
<dbReference type="Gene3D" id="2.130.10.10">
    <property type="entry name" value="YVTN repeat-like/Quinoprotein amine dehydrogenase"/>
    <property type="match status" value="3"/>
</dbReference>
<feature type="compositionally biased region" description="Polar residues" evidence="4">
    <location>
        <begin position="1922"/>
        <end position="1932"/>
    </location>
</feature>
<feature type="region of interest" description="Disordered" evidence="4">
    <location>
        <begin position="809"/>
        <end position="909"/>
    </location>
</feature>
<feature type="region of interest" description="Disordered" evidence="4">
    <location>
        <begin position="1419"/>
        <end position="1495"/>
    </location>
</feature>
<feature type="region of interest" description="Disordered" evidence="4">
    <location>
        <begin position="556"/>
        <end position="597"/>
    </location>
</feature>
<dbReference type="SMART" id="SM00320">
    <property type="entry name" value="WD40"/>
    <property type="match status" value="10"/>
</dbReference>
<feature type="repeat" description="WD" evidence="3">
    <location>
        <begin position="1157"/>
        <end position="1199"/>
    </location>
</feature>